<comment type="caution">
    <text evidence="2">The sequence shown here is derived from an EMBL/GenBank/DDBJ whole genome shotgun (WGS) entry which is preliminary data.</text>
</comment>
<dbReference type="Proteomes" id="UP001283341">
    <property type="component" value="Unassembled WGS sequence"/>
</dbReference>
<sequence>MPLTPLKVKGKGPRPKPWAPPDPARFKRRKRENLNEDDMKEATDAASQGSKRRRRLKTKPAALIEQLPTEILERIFILSANLNFPRSSLRLGLFLSHKSCLSELIVAVFSPTWELWFGCPRRAISSYHGFIDDRDQFGGDPDFQTAILACRWINLSLVLEAQQVWYRRHGKGRPFGRVDTWYPALEDDLDESEQARLDHLVELGPRGPGLCESVDSFGDTVDTTCCFATDWEQLESQRIRFHDKYSGYYPFRCFFLPGYWDVHPLTRIPNHFLTGPYDWDKAKWLFWFFRAGAAVIPEYQTWELTKLGYERIMLLEDHHLAYRLVQLFSLLNVFRHWPYFLRDEKLDEALSHRHRPVGVRMQYRPGNFSNAETPEAHVWGLAAACMAHREPGDSKVDMMLRANAATRTGLPLMEALLADLA</sequence>
<keyword evidence="3" id="KW-1185">Reference proteome</keyword>
<reference evidence="2" key="1">
    <citation type="journal article" date="2023" name="Mol. Phylogenet. Evol.">
        <title>Genome-scale phylogeny and comparative genomics of the fungal order Sordariales.</title>
        <authorList>
            <person name="Hensen N."/>
            <person name="Bonometti L."/>
            <person name="Westerberg I."/>
            <person name="Brannstrom I.O."/>
            <person name="Guillou S."/>
            <person name="Cros-Aarteil S."/>
            <person name="Calhoun S."/>
            <person name="Haridas S."/>
            <person name="Kuo A."/>
            <person name="Mondo S."/>
            <person name="Pangilinan J."/>
            <person name="Riley R."/>
            <person name="LaButti K."/>
            <person name="Andreopoulos B."/>
            <person name="Lipzen A."/>
            <person name="Chen C."/>
            <person name="Yan M."/>
            <person name="Daum C."/>
            <person name="Ng V."/>
            <person name="Clum A."/>
            <person name="Steindorff A."/>
            <person name="Ohm R.A."/>
            <person name="Martin F."/>
            <person name="Silar P."/>
            <person name="Natvig D.O."/>
            <person name="Lalanne C."/>
            <person name="Gautier V."/>
            <person name="Ament-Velasquez S.L."/>
            <person name="Kruys A."/>
            <person name="Hutchinson M.I."/>
            <person name="Powell A.J."/>
            <person name="Barry K."/>
            <person name="Miller A.N."/>
            <person name="Grigoriev I.V."/>
            <person name="Debuchy R."/>
            <person name="Gladieux P."/>
            <person name="Hiltunen Thoren M."/>
            <person name="Johannesson H."/>
        </authorList>
    </citation>
    <scope>NUCLEOTIDE SEQUENCE</scope>
    <source>
        <strain evidence="2">CBS 118394</strain>
    </source>
</reference>
<accession>A0AAE0ITQ8</accession>
<feature type="region of interest" description="Disordered" evidence="1">
    <location>
        <begin position="1"/>
        <end position="57"/>
    </location>
</feature>
<evidence type="ECO:0000313" key="3">
    <source>
        <dbReference type="Proteomes" id="UP001283341"/>
    </source>
</evidence>
<name>A0AAE0ITQ8_9PEZI</name>
<evidence type="ECO:0000256" key="1">
    <source>
        <dbReference type="SAM" id="MobiDB-lite"/>
    </source>
</evidence>
<dbReference type="EMBL" id="JAUEDM010000001">
    <property type="protein sequence ID" value="KAK3330974.1"/>
    <property type="molecule type" value="Genomic_DNA"/>
</dbReference>
<protein>
    <submittedName>
        <fullName evidence="2">Uncharacterized protein</fullName>
    </submittedName>
</protein>
<evidence type="ECO:0000313" key="2">
    <source>
        <dbReference type="EMBL" id="KAK3330974.1"/>
    </source>
</evidence>
<dbReference type="AlphaFoldDB" id="A0AAE0ITQ8"/>
<gene>
    <name evidence="2" type="ORF">B0H66DRAFT_545407</name>
</gene>
<reference evidence="2" key="2">
    <citation type="submission" date="2023-06" db="EMBL/GenBank/DDBJ databases">
        <authorList>
            <consortium name="Lawrence Berkeley National Laboratory"/>
            <person name="Haridas S."/>
            <person name="Hensen N."/>
            <person name="Bonometti L."/>
            <person name="Westerberg I."/>
            <person name="Brannstrom I.O."/>
            <person name="Guillou S."/>
            <person name="Cros-Aarteil S."/>
            <person name="Calhoun S."/>
            <person name="Kuo A."/>
            <person name="Mondo S."/>
            <person name="Pangilinan J."/>
            <person name="Riley R."/>
            <person name="Labutti K."/>
            <person name="Andreopoulos B."/>
            <person name="Lipzen A."/>
            <person name="Chen C."/>
            <person name="Yanf M."/>
            <person name="Daum C."/>
            <person name="Ng V."/>
            <person name="Clum A."/>
            <person name="Steindorff A."/>
            <person name="Ohm R."/>
            <person name="Martin F."/>
            <person name="Silar P."/>
            <person name="Natvig D."/>
            <person name="Lalanne C."/>
            <person name="Gautier V."/>
            <person name="Ament-Velasquez S.L."/>
            <person name="Kruys A."/>
            <person name="Hutchinson M.I."/>
            <person name="Powell A.J."/>
            <person name="Barry K."/>
            <person name="Miller A.N."/>
            <person name="Grigoriev I.V."/>
            <person name="Debuchy R."/>
            <person name="Gladieux P."/>
            <person name="Thoren M.H."/>
            <person name="Johannesson H."/>
        </authorList>
    </citation>
    <scope>NUCLEOTIDE SEQUENCE</scope>
    <source>
        <strain evidence="2">CBS 118394</strain>
    </source>
</reference>
<proteinExistence type="predicted"/>
<organism evidence="2 3">
    <name type="scientific">Apodospora peruviana</name>
    <dbReference type="NCBI Taxonomy" id="516989"/>
    <lineage>
        <taxon>Eukaryota</taxon>
        <taxon>Fungi</taxon>
        <taxon>Dikarya</taxon>
        <taxon>Ascomycota</taxon>
        <taxon>Pezizomycotina</taxon>
        <taxon>Sordariomycetes</taxon>
        <taxon>Sordariomycetidae</taxon>
        <taxon>Sordariales</taxon>
        <taxon>Lasiosphaeriaceae</taxon>
        <taxon>Apodospora</taxon>
    </lineage>
</organism>